<protein>
    <submittedName>
        <fullName evidence="1">Uncharacterized protein</fullName>
    </submittedName>
</protein>
<dbReference type="STRING" id="871968.DESME_02335"/>
<organism evidence="1 2">
    <name type="scientific">Desulfitobacterium metallireducens DSM 15288</name>
    <dbReference type="NCBI Taxonomy" id="871968"/>
    <lineage>
        <taxon>Bacteria</taxon>
        <taxon>Bacillati</taxon>
        <taxon>Bacillota</taxon>
        <taxon>Clostridia</taxon>
        <taxon>Eubacteriales</taxon>
        <taxon>Desulfitobacteriaceae</taxon>
        <taxon>Desulfitobacterium</taxon>
    </lineage>
</organism>
<keyword evidence="2" id="KW-1185">Reference proteome</keyword>
<accession>W0EFX7</accession>
<dbReference type="AlphaFoldDB" id="W0EFX7"/>
<proteinExistence type="predicted"/>
<dbReference type="KEGG" id="dmt:DESME_02335"/>
<dbReference type="HOGENOM" id="CLU_2769076_0_0_9"/>
<gene>
    <name evidence="1" type="ORF">DESME_02335</name>
</gene>
<evidence type="ECO:0000313" key="2">
    <source>
        <dbReference type="Proteomes" id="UP000010847"/>
    </source>
</evidence>
<dbReference type="Proteomes" id="UP000010847">
    <property type="component" value="Chromosome"/>
</dbReference>
<dbReference type="EMBL" id="CP007032">
    <property type="protein sequence ID" value="AHF08423.1"/>
    <property type="molecule type" value="Genomic_DNA"/>
</dbReference>
<sequence>MASYNKEIRKATLYDVKDICRIHALGGSRPIRELFHKHMNTFVKIQGKQHAEIRDIYPFDNFSCRDYKY</sequence>
<name>W0EFX7_9FIRM</name>
<reference evidence="1 2" key="1">
    <citation type="submission" date="2013-12" db="EMBL/GenBank/DDBJ databases">
        <authorList>
            <consortium name="DOE Joint Genome Institute"/>
            <person name="Smidt H."/>
            <person name="Huntemann M."/>
            <person name="Han J."/>
            <person name="Chen A."/>
            <person name="Kyrpides N."/>
            <person name="Mavromatis K."/>
            <person name="Markowitz V."/>
            <person name="Palaniappan K."/>
            <person name="Ivanova N."/>
            <person name="Schaumberg A."/>
            <person name="Pati A."/>
            <person name="Liolios K."/>
            <person name="Nordberg H.P."/>
            <person name="Cantor M.N."/>
            <person name="Hua S.X."/>
            <person name="Woyke T."/>
        </authorList>
    </citation>
    <scope>NUCLEOTIDE SEQUENCE [LARGE SCALE GENOMIC DNA]</scope>
    <source>
        <strain evidence="2">DSM 15288</strain>
    </source>
</reference>
<evidence type="ECO:0000313" key="1">
    <source>
        <dbReference type="EMBL" id="AHF08423.1"/>
    </source>
</evidence>